<dbReference type="Proteomes" id="UP000038040">
    <property type="component" value="Unplaced"/>
</dbReference>
<dbReference type="WBParaSite" id="DME_0000276201-mRNA-1">
    <property type="protein sequence ID" value="DME_0000276201-mRNA-1"/>
    <property type="gene ID" value="DME_0000276201"/>
</dbReference>
<dbReference type="EMBL" id="UYYG01001158">
    <property type="protein sequence ID" value="VDN57149.1"/>
    <property type="molecule type" value="Genomic_DNA"/>
</dbReference>
<evidence type="ECO:0000313" key="2">
    <source>
        <dbReference type="Proteomes" id="UP000038040"/>
    </source>
</evidence>
<proteinExistence type="predicted"/>
<evidence type="ECO:0000313" key="3">
    <source>
        <dbReference type="Proteomes" id="UP000274756"/>
    </source>
</evidence>
<reference evidence="4" key="1">
    <citation type="submission" date="2016-04" db="UniProtKB">
        <authorList>
            <consortium name="WormBaseParasite"/>
        </authorList>
    </citation>
    <scope>IDENTIFICATION</scope>
</reference>
<keyword evidence="3" id="KW-1185">Reference proteome</keyword>
<dbReference type="Proteomes" id="UP000274756">
    <property type="component" value="Unassembled WGS sequence"/>
</dbReference>
<dbReference type="AlphaFoldDB" id="A0A158Q3N5"/>
<name>A0A158Q3N5_DRAME</name>
<evidence type="ECO:0000313" key="1">
    <source>
        <dbReference type="EMBL" id="VDN57149.1"/>
    </source>
</evidence>
<protein>
    <submittedName>
        <fullName evidence="4">Ovule protein</fullName>
    </submittedName>
</protein>
<organism evidence="2 4">
    <name type="scientific">Dracunculus medinensis</name>
    <name type="common">Guinea worm</name>
    <dbReference type="NCBI Taxonomy" id="318479"/>
    <lineage>
        <taxon>Eukaryota</taxon>
        <taxon>Metazoa</taxon>
        <taxon>Ecdysozoa</taxon>
        <taxon>Nematoda</taxon>
        <taxon>Chromadorea</taxon>
        <taxon>Rhabditida</taxon>
        <taxon>Spirurina</taxon>
        <taxon>Dracunculoidea</taxon>
        <taxon>Dracunculidae</taxon>
        <taxon>Dracunculus</taxon>
    </lineage>
</organism>
<evidence type="ECO:0000313" key="4">
    <source>
        <dbReference type="WBParaSite" id="DME_0000276201-mRNA-1"/>
    </source>
</evidence>
<sequence>MHKESTRACSEELQESFDVMEEYPMCLRKFLGKHANFGRQRWSQEFSLKGVPEQFLGSSAMIPMAMVANAGAVFPTKDRAKCTYSLD</sequence>
<accession>A0A158Q3N5</accession>
<reference evidence="1 3" key="2">
    <citation type="submission" date="2018-11" db="EMBL/GenBank/DDBJ databases">
        <authorList>
            <consortium name="Pathogen Informatics"/>
        </authorList>
    </citation>
    <scope>NUCLEOTIDE SEQUENCE [LARGE SCALE GENOMIC DNA]</scope>
</reference>
<gene>
    <name evidence="1" type="ORF">DME_LOCUS7122</name>
</gene>